<evidence type="ECO:0000259" key="5">
    <source>
        <dbReference type="PROSITE" id="PS50002"/>
    </source>
</evidence>
<sequence length="324" mass="35425">MLPNLISITTALSVNVTGRMVRRGETALFLAIRADCSGSHLASIQFLLQNGADVNARNSGGETPVHLCVRMNKPDCLKLLLLNWNVDLSLRSVEQLTPTQLAAKLSNEICENLIHKWENNQKSSFGDVEIPLSLLHSNLSDSVIASDGECSTDSGHFGDVSPSAMSISLLKPSAYSSLRNRTFPRREARRHANSSVSLCLPNSDVSASAASSDRTVVLSIPRLDHQDSVKNLETPKEAKPVPPKPAPRKKKGPPVHQKRCRALYSCTADYPDELSFSKGDIIIVSKDHVSGEDEYWMEGYILGHPERCGMFPVSFVTFDKDGGT</sequence>
<dbReference type="WBParaSite" id="SBAD_0000327401-mRNA-1">
    <property type="protein sequence ID" value="SBAD_0000327401-mRNA-1"/>
    <property type="gene ID" value="SBAD_0000327401"/>
</dbReference>
<dbReference type="Pfam" id="PF13637">
    <property type="entry name" value="Ank_4"/>
    <property type="match status" value="1"/>
</dbReference>
<dbReference type="InterPro" id="IPR036770">
    <property type="entry name" value="Ankyrin_rpt-contain_sf"/>
</dbReference>
<proteinExistence type="predicted"/>
<dbReference type="Pfam" id="PF14604">
    <property type="entry name" value="SH3_9"/>
    <property type="match status" value="1"/>
</dbReference>
<keyword evidence="7" id="KW-1185">Reference proteome</keyword>
<dbReference type="InterPro" id="IPR036028">
    <property type="entry name" value="SH3-like_dom_sf"/>
</dbReference>
<dbReference type="SUPFAM" id="SSF48403">
    <property type="entry name" value="Ankyrin repeat"/>
    <property type="match status" value="1"/>
</dbReference>
<dbReference type="PANTHER" id="PTHR45854:SF3">
    <property type="entry name" value="ARFGAP WITH SH3 DOMAIN, ANK REPEAT AND PH DOMAIN-CONTAINING PROTEIN"/>
    <property type="match status" value="1"/>
</dbReference>
<evidence type="ECO:0000256" key="1">
    <source>
        <dbReference type="ARBA" id="ARBA00022443"/>
    </source>
</evidence>
<dbReference type="SMART" id="SM00248">
    <property type="entry name" value="ANK"/>
    <property type="match status" value="2"/>
</dbReference>
<dbReference type="InterPro" id="IPR001452">
    <property type="entry name" value="SH3_domain"/>
</dbReference>
<accession>A0A183IHN3</accession>
<dbReference type="PROSITE" id="PS50297">
    <property type="entry name" value="ANK_REP_REGION"/>
    <property type="match status" value="1"/>
</dbReference>
<feature type="region of interest" description="Disordered" evidence="4">
    <location>
        <begin position="227"/>
        <end position="255"/>
    </location>
</feature>
<reference evidence="8" key="1">
    <citation type="submission" date="2016-06" db="UniProtKB">
        <authorList>
            <consortium name="WormBaseParasite"/>
        </authorList>
    </citation>
    <scope>IDENTIFICATION</scope>
</reference>
<evidence type="ECO:0000313" key="7">
    <source>
        <dbReference type="Proteomes" id="UP000270296"/>
    </source>
</evidence>
<dbReference type="InterPro" id="IPR043593">
    <property type="entry name" value="ASAP"/>
</dbReference>
<dbReference type="PANTHER" id="PTHR45854">
    <property type="entry name" value="ASAP FAMILY MEMBER"/>
    <property type="match status" value="1"/>
</dbReference>
<feature type="domain" description="SH3" evidence="5">
    <location>
        <begin position="255"/>
        <end position="321"/>
    </location>
</feature>
<protein>
    <submittedName>
        <fullName evidence="8">SH3 domain-containing protein</fullName>
    </submittedName>
</protein>
<evidence type="ECO:0000256" key="2">
    <source>
        <dbReference type="PROSITE-ProRule" id="PRU00023"/>
    </source>
</evidence>
<dbReference type="SMART" id="SM00326">
    <property type="entry name" value="SH3"/>
    <property type="match status" value="1"/>
</dbReference>
<dbReference type="EMBL" id="UZAM01007584">
    <property type="protein sequence ID" value="VDP00104.1"/>
    <property type="molecule type" value="Genomic_DNA"/>
</dbReference>
<dbReference type="Gene3D" id="1.25.40.20">
    <property type="entry name" value="Ankyrin repeat-containing domain"/>
    <property type="match status" value="1"/>
</dbReference>
<dbReference type="OrthoDB" id="10070851at2759"/>
<dbReference type="PROSITE" id="PS50088">
    <property type="entry name" value="ANK_REPEAT"/>
    <property type="match status" value="1"/>
</dbReference>
<evidence type="ECO:0000313" key="6">
    <source>
        <dbReference type="EMBL" id="VDP00104.1"/>
    </source>
</evidence>
<feature type="compositionally biased region" description="Basic and acidic residues" evidence="4">
    <location>
        <begin position="227"/>
        <end position="239"/>
    </location>
</feature>
<evidence type="ECO:0000313" key="8">
    <source>
        <dbReference type="WBParaSite" id="SBAD_0000327401-mRNA-1"/>
    </source>
</evidence>
<feature type="compositionally biased region" description="Basic residues" evidence="4">
    <location>
        <begin position="246"/>
        <end position="255"/>
    </location>
</feature>
<dbReference type="InterPro" id="IPR002110">
    <property type="entry name" value="Ankyrin_rpt"/>
</dbReference>
<evidence type="ECO:0000256" key="3">
    <source>
        <dbReference type="PROSITE-ProRule" id="PRU00192"/>
    </source>
</evidence>
<organism evidence="8">
    <name type="scientific">Soboliphyme baturini</name>
    <dbReference type="NCBI Taxonomy" id="241478"/>
    <lineage>
        <taxon>Eukaryota</taxon>
        <taxon>Metazoa</taxon>
        <taxon>Ecdysozoa</taxon>
        <taxon>Nematoda</taxon>
        <taxon>Enoplea</taxon>
        <taxon>Dorylaimia</taxon>
        <taxon>Dioctophymatida</taxon>
        <taxon>Dioctophymatoidea</taxon>
        <taxon>Soboliphymatidae</taxon>
        <taxon>Soboliphyme</taxon>
    </lineage>
</organism>
<keyword evidence="2" id="KW-0040">ANK repeat</keyword>
<evidence type="ECO:0000256" key="4">
    <source>
        <dbReference type="SAM" id="MobiDB-lite"/>
    </source>
</evidence>
<dbReference type="SUPFAM" id="SSF50044">
    <property type="entry name" value="SH3-domain"/>
    <property type="match status" value="1"/>
</dbReference>
<feature type="repeat" description="ANK" evidence="2">
    <location>
        <begin position="23"/>
        <end position="59"/>
    </location>
</feature>
<name>A0A183IHN3_9BILA</name>
<dbReference type="AlphaFoldDB" id="A0A183IHN3"/>
<reference evidence="6 7" key="2">
    <citation type="submission" date="2018-11" db="EMBL/GenBank/DDBJ databases">
        <authorList>
            <consortium name="Pathogen Informatics"/>
        </authorList>
    </citation>
    <scope>NUCLEOTIDE SEQUENCE [LARGE SCALE GENOMIC DNA]</scope>
</reference>
<dbReference type="Gene3D" id="2.30.30.40">
    <property type="entry name" value="SH3 Domains"/>
    <property type="match status" value="1"/>
</dbReference>
<dbReference type="PROSITE" id="PS50002">
    <property type="entry name" value="SH3"/>
    <property type="match status" value="1"/>
</dbReference>
<keyword evidence="1 3" id="KW-0728">SH3 domain</keyword>
<dbReference type="Proteomes" id="UP000270296">
    <property type="component" value="Unassembled WGS sequence"/>
</dbReference>
<dbReference type="GO" id="GO:0005096">
    <property type="term" value="F:GTPase activator activity"/>
    <property type="evidence" value="ECO:0007669"/>
    <property type="project" value="InterPro"/>
</dbReference>
<gene>
    <name evidence="6" type="ORF">SBAD_LOCUS3128</name>
</gene>